<evidence type="ECO:0000313" key="4">
    <source>
        <dbReference type="Proteomes" id="UP001489509"/>
    </source>
</evidence>
<feature type="transmembrane region" description="Helical" evidence="1">
    <location>
        <begin position="190"/>
        <end position="211"/>
    </location>
</feature>
<feature type="signal peptide" evidence="2">
    <location>
        <begin position="1"/>
        <end position="27"/>
    </location>
</feature>
<reference evidence="3 4" key="1">
    <citation type="submission" date="2024-03" db="EMBL/GenBank/DDBJ databases">
        <title>Human intestinal bacterial collection.</title>
        <authorList>
            <person name="Pauvert C."/>
            <person name="Hitch T.C.A."/>
            <person name="Clavel T."/>
        </authorList>
    </citation>
    <scope>NUCLEOTIDE SEQUENCE [LARGE SCALE GENOMIC DNA]</scope>
    <source>
        <strain evidence="3 4">CLA-JM-H44</strain>
    </source>
</reference>
<comment type="caution">
    <text evidence="3">The sequence shown here is derived from an EMBL/GenBank/DDBJ whole genome shotgun (WGS) entry which is preliminary data.</text>
</comment>
<keyword evidence="1" id="KW-0812">Transmembrane</keyword>
<evidence type="ECO:0008006" key="5">
    <source>
        <dbReference type="Google" id="ProtNLM"/>
    </source>
</evidence>
<dbReference type="Proteomes" id="UP001489509">
    <property type="component" value="Unassembled WGS sequence"/>
</dbReference>
<dbReference type="EMBL" id="JBBMFD010000004">
    <property type="protein sequence ID" value="MEQ2439941.1"/>
    <property type="molecule type" value="Genomic_DNA"/>
</dbReference>
<sequence>MKTLRKTLVLPLVVLALLMSLTLPAFAQGSVTYDGSAQKFVFAPGSEQSPTDLFMDFKEVMPGDKLTQTIEIHNDASNQVKVKLYLRALGAKEGSEEFLSQLGLTVAQEGDSPLFAAPADQTGGLTDWVYLGTFYSGAQVDLEVTLDVPLTLGNAFQDAAGYLDWQFKAEELPVSPDDPRPPDTGVSGSAAFWLAMAAVACVALLVILLVLRKRKARA</sequence>
<name>A0ABV1DY06_9FIRM</name>
<proteinExistence type="predicted"/>
<keyword evidence="1" id="KW-0472">Membrane</keyword>
<gene>
    <name evidence="3" type="ORF">WMO26_03760</name>
</gene>
<evidence type="ECO:0000256" key="1">
    <source>
        <dbReference type="SAM" id="Phobius"/>
    </source>
</evidence>
<protein>
    <recommendedName>
        <fullName evidence="5">LPXTG cell wall anchor domain-containing protein</fullName>
    </recommendedName>
</protein>
<accession>A0ABV1DY06</accession>
<dbReference type="RefSeq" id="WP_349218234.1">
    <property type="nucleotide sequence ID" value="NZ_JBBMFD010000004.1"/>
</dbReference>
<evidence type="ECO:0000256" key="2">
    <source>
        <dbReference type="SAM" id="SignalP"/>
    </source>
</evidence>
<keyword evidence="4" id="KW-1185">Reference proteome</keyword>
<evidence type="ECO:0000313" key="3">
    <source>
        <dbReference type="EMBL" id="MEQ2439941.1"/>
    </source>
</evidence>
<keyword evidence="1" id="KW-1133">Transmembrane helix</keyword>
<feature type="chain" id="PRO_5045728204" description="LPXTG cell wall anchor domain-containing protein" evidence="2">
    <location>
        <begin position="28"/>
        <end position="218"/>
    </location>
</feature>
<keyword evidence="2" id="KW-0732">Signal</keyword>
<organism evidence="3 4">
    <name type="scientific">Solibaculum intestinale</name>
    <dbReference type="NCBI Taxonomy" id="3133165"/>
    <lineage>
        <taxon>Bacteria</taxon>
        <taxon>Bacillati</taxon>
        <taxon>Bacillota</taxon>
        <taxon>Clostridia</taxon>
        <taxon>Eubacteriales</taxon>
        <taxon>Oscillospiraceae</taxon>
        <taxon>Solibaculum</taxon>
    </lineage>
</organism>